<organism evidence="1 2">
    <name type="scientific">Bradyrhizobium hipponense</name>
    <dbReference type="NCBI Taxonomy" id="2605638"/>
    <lineage>
        <taxon>Bacteria</taxon>
        <taxon>Pseudomonadati</taxon>
        <taxon>Pseudomonadota</taxon>
        <taxon>Alphaproteobacteria</taxon>
        <taxon>Hyphomicrobiales</taxon>
        <taxon>Nitrobacteraceae</taxon>
        <taxon>Bradyrhizobium</taxon>
    </lineage>
</organism>
<evidence type="ECO:0000313" key="2">
    <source>
        <dbReference type="Proteomes" id="UP000324797"/>
    </source>
</evidence>
<keyword evidence="2" id="KW-1185">Reference proteome</keyword>
<dbReference type="Proteomes" id="UP000324797">
    <property type="component" value="Unassembled WGS sequence"/>
</dbReference>
<dbReference type="RefSeq" id="WP_148742577.1">
    <property type="nucleotide sequence ID" value="NZ_VSTH01000097.1"/>
</dbReference>
<evidence type="ECO:0000313" key="1">
    <source>
        <dbReference type="EMBL" id="TYO63577.1"/>
    </source>
</evidence>
<sequence length="87" mass="9181">MTRLTREDVSKAISGADDVTIAQIIGTGATVDELAEAQAWLANDEPMINELRPLAQGRVRELVDILSELEEEAEDEAPASGSASATG</sequence>
<reference evidence="1 2" key="1">
    <citation type="submission" date="2019-08" db="EMBL/GenBank/DDBJ databases">
        <title>Bradyrhizobium hipponensis sp. nov., a rhizobium isolated from a Lupinus angustifolius root nodule in Tunisia.</title>
        <authorList>
            <person name="Off K."/>
            <person name="Rejili M."/>
            <person name="Mars M."/>
            <person name="Brachmann A."/>
            <person name="Marin M."/>
        </authorList>
    </citation>
    <scope>NUCLEOTIDE SEQUENCE [LARGE SCALE GENOMIC DNA]</scope>
    <source>
        <strain evidence="2">aSej3</strain>
    </source>
</reference>
<dbReference type="EMBL" id="VSTH01000097">
    <property type="protein sequence ID" value="TYO63577.1"/>
    <property type="molecule type" value="Genomic_DNA"/>
</dbReference>
<comment type="caution">
    <text evidence="1">The sequence shown here is derived from an EMBL/GenBank/DDBJ whole genome shotgun (WGS) entry which is preliminary data.</text>
</comment>
<dbReference type="AlphaFoldDB" id="A0A5S4YJC6"/>
<protein>
    <submittedName>
        <fullName evidence="1">Uncharacterized protein</fullName>
    </submittedName>
</protein>
<proteinExistence type="predicted"/>
<name>A0A5S4YJC6_9BRAD</name>
<accession>A0A5S4YJC6</accession>
<gene>
    <name evidence="1" type="ORF">FXV83_26735</name>
</gene>